<dbReference type="InterPro" id="IPR007445">
    <property type="entry name" value="PilO"/>
</dbReference>
<feature type="transmembrane region" description="Helical" evidence="1">
    <location>
        <begin position="12"/>
        <end position="33"/>
    </location>
</feature>
<evidence type="ECO:0000313" key="2">
    <source>
        <dbReference type="EMBL" id="VAV82293.1"/>
    </source>
</evidence>
<gene>
    <name evidence="2" type="ORF">MNBD_DELTA01-24</name>
</gene>
<keyword evidence="1" id="KW-0812">Transmembrane</keyword>
<dbReference type="Pfam" id="PF04350">
    <property type="entry name" value="PilO"/>
    <property type="match status" value="1"/>
</dbReference>
<evidence type="ECO:0008006" key="3">
    <source>
        <dbReference type="Google" id="ProtNLM"/>
    </source>
</evidence>
<evidence type="ECO:0000256" key="1">
    <source>
        <dbReference type="SAM" id="Phobius"/>
    </source>
</evidence>
<name>A0A3B0RCC9_9ZZZZ</name>
<dbReference type="Gene3D" id="3.30.70.60">
    <property type="match status" value="1"/>
</dbReference>
<dbReference type="EMBL" id="UOEA01000009">
    <property type="protein sequence ID" value="VAV82293.1"/>
    <property type="molecule type" value="Genomic_DNA"/>
</dbReference>
<dbReference type="AlphaFoldDB" id="A0A3B0RCC9"/>
<reference evidence="2" key="1">
    <citation type="submission" date="2018-06" db="EMBL/GenBank/DDBJ databases">
        <authorList>
            <person name="Zhirakovskaya E."/>
        </authorList>
    </citation>
    <scope>NUCLEOTIDE SEQUENCE</scope>
</reference>
<proteinExistence type="predicted"/>
<organism evidence="2">
    <name type="scientific">hydrothermal vent metagenome</name>
    <dbReference type="NCBI Taxonomy" id="652676"/>
    <lineage>
        <taxon>unclassified sequences</taxon>
        <taxon>metagenomes</taxon>
        <taxon>ecological metagenomes</taxon>
    </lineage>
</organism>
<accession>A0A3B0RCC9</accession>
<protein>
    <recommendedName>
        <fullName evidence="3">Type IV pilus biogenesis protein PilO</fullName>
    </recommendedName>
</protein>
<sequence>MIIFGYKINDRTTMISLAVVAVATVVILINMVFAVTTQKGRSVEASALELRSRELRSLEHKGLSSTGAVSLQAASARASQEVEAFKKEKLVKGSELTRVLDEVFKAARRSGLKIKSADYNPVTIKDTDISRYLFSFPVEGNYRQIRRFIYDIENSKRMLVVEGITMHSSKKAAGSIGVEIELSIYFI</sequence>
<keyword evidence="1" id="KW-0472">Membrane</keyword>
<dbReference type="InterPro" id="IPR014717">
    <property type="entry name" value="Transl_elong_EF1B/ribsomal_bS6"/>
</dbReference>
<keyword evidence="1" id="KW-1133">Transmembrane helix</keyword>